<keyword evidence="1" id="KW-0808">Transferase</keyword>
<organism evidence="1 2">
    <name type="scientific">Kickxella alabastrina</name>
    <dbReference type="NCBI Taxonomy" id="61397"/>
    <lineage>
        <taxon>Eukaryota</taxon>
        <taxon>Fungi</taxon>
        <taxon>Fungi incertae sedis</taxon>
        <taxon>Zoopagomycota</taxon>
        <taxon>Kickxellomycotina</taxon>
        <taxon>Kickxellomycetes</taxon>
        <taxon>Kickxellales</taxon>
        <taxon>Kickxellaceae</taxon>
        <taxon>Kickxella</taxon>
    </lineage>
</organism>
<evidence type="ECO:0000313" key="2">
    <source>
        <dbReference type="Proteomes" id="UP001150581"/>
    </source>
</evidence>
<dbReference type="EC" id="2.3.1.225" evidence="1"/>
<accession>A0ACC1IIP7</accession>
<comment type="caution">
    <text evidence="1">The sequence shown here is derived from an EMBL/GenBank/DDBJ whole genome shotgun (WGS) entry which is preliminary data.</text>
</comment>
<reference evidence="1" key="1">
    <citation type="submission" date="2022-07" db="EMBL/GenBank/DDBJ databases">
        <title>Phylogenomic reconstructions and comparative analyses of Kickxellomycotina fungi.</title>
        <authorList>
            <person name="Reynolds N.K."/>
            <person name="Stajich J.E."/>
            <person name="Barry K."/>
            <person name="Grigoriev I.V."/>
            <person name="Crous P."/>
            <person name="Smith M.E."/>
        </authorList>
    </citation>
    <scope>NUCLEOTIDE SEQUENCE</scope>
    <source>
        <strain evidence="1">Benny 63K</strain>
    </source>
</reference>
<name>A0ACC1IIP7_9FUNG</name>
<sequence>AHFLRFVYTVDVTCVFALALHGLRLWELVVDSINGTYYVRQPTQAEVAFLIINMTLAGLVLLFVGILSGYHAYLVGSNTTTIESREKSRVEKLVRQRKCQPTPYPYNLGVVPNFRSVFGPNALAWWVPRNMSGDGLNFSIGPELTAPVYWPPLGYTRENAVAEVAPRTVFHGKDGARVVSEMDADGEMVLRNYNASADLATLENGGTAPLKMDSGGDDDKSEAGDIDYDLDESTDSDDDICDAQPSYARTSAVAHTTSTVQRRTVFSATTNARGSDYVRRYAGYASESDSDNQPLIRKQQ</sequence>
<keyword evidence="2" id="KW-1185">Reference proteome</keyword>
<protein>
    <submittedName>
        <fullName evidence="1">Palmitoyltransferase</fullName>
        <ecNumber evidence="1">2.3.1.225</ecNumber>
    </submittedName>
</protein>
<feature type="non-terminal residue" evidence="1">
    <location>
        <position position="1"/>
    </location>
</feature>
<proteinExistence type="predicted"/>
<evidence type="ECO:0000313" key="1">
    <source>
        <dbReference type="EMBL" id="KAJ1896376.1"/>
    </source>
</evidence>
<dbReference type="Proteomes" id="UP001150581">
    <property type="component" value="Unassembled WGS sequence"/>
</dbReference>
<dbReference type="EMBL" id="JANBPG010000454">
    <property type="protein sequence ID" value="KAJ1896376.1"/>
    <property type="molecule type" value="Genomic_DNA"/>
</dbReference>
<keyword evidence="1" id="KW-0012">Acyltransferase</keyword>
<gene>
    <name evidence="1" type="primary">PFA4_2</name>
    <name evidence="1" type="ORF">LPJ66_004033</name>
</gene>